<evidence type="ECO:0000313" key="2">
    <source>
        <dbReference type="Proteomes" id="UP000287651"/>
    </source>
</evidence>
<evidence type="ECO:0000313" key="1">
    <source>
        <dbReference type="EMBL" id="RRT35854.1"/>
    </source>
</evidence>
<gene>
    <name evidence="1" type="ORF">B296_00041320</name>
</gene>
<dbReference type="AlphaFoldDB" id="A0A426X8Q7"/>
<reference evidence="1 2" key="1">
    <citation type="journal article" date="2014" name="Agronomy (Basel)">
        <title>A Draft Genome Sequence for Ensete ventricosum, the Drought-Tolerant Tree Against Hunger.</title>
        <authorList>
            <person name="Harrison J."/>
            <person name="Moore K.A."/>
            <person name="Paszkiewicz K."/>
            <person name="Jones T."/>
            <person name="Grant M."/>
            <person name="Ambacheew D."/>
            <person name="Muzemil S."/>
            <person name="Studholme D.J."/>
        </authorList>
    </citation>
    <scope>NUCLEOTIDE SEQUENCE [LARGE SCALE GENOMIC DNA]</scope>
</reference>
<organism evidence="1 2">
    <name type="scientific">Ensete ventricosum</name>
    <name type="common">Abyssinian banana</name>
    <name type="synonym">Musa ensete</name>
    <dbReference type="NCBI Taxonomy" id="4639"/>
    <lineage>
        <taxon>Eukaryota</taxon>
        <taxon>Viridiplantae</taxon>
        <taxon>Streptophyta</taxon>
        <taxon>Embryophyta</taxon>
        <taxon>Tracheophyta</taxon>
        <taxon>Spermatophyta</taxon>
        <taxon>Magnoliopsida</taxon>
        <taxon>Liliopsida</taxon>
        <taxon>Zingiberales</taxon>
        <taxon>Musaceae</taxon>
        <taxon>Ensete</taxon>
    </lineage>
</organism>
<proteinExistence type="predicted"/>
<comment type="caution">
    <text evidence="1">The sequence shown here is derived from an EMBL/GenBank/DDBJ whole genome shotgun (WGS) entry which is preliminary data.</text>
</comment>
<dbReference type="EMBL" id="AMZH03024413">
    <property type="protein sequence ID" value="RRT35854.1"/>
    <property type="molecule type" value="Genomic_DNA"/>
</dbReference>
<name>A0A426X8Q7_ENSVE</name>
<dbReference type="Proteomes" id="UP000287651">
    <property type="component" value="Unassembled WGS sequence"/>
</dbReference>
<protein>
    <submittedName>
        <fullName evidence="1">Uncharacterized protein</fullName>
    </submittedName>
</protein>
<sequence length="235" mass="25452">MEVRVPTGGAPECLGRAPCESSRQPLPSSSPPIYSFALSRSGAPFLLPTGHMDDSFRCPESGDVSTTVDTSLGFLIGFIIAVTWSAKRNDSEFARVTAVVRPLKYHKSLSIVCFCAFGANQAGHLSHHAWWVVSRREPTLPGLVVELSSWGSSRWPSPAAAVGSLDDGPQLHNTALTLCRCPYAQHDGIPRHPLCNLHHVVFPRASSPLLSLSFRASEAQTSKLRRPDASGGQRW</sequence>
<accession>A0A426X8Q7</accession>